<dbReference type="Gene3D" id="1.20.1530.20">
    <property type="match status" value="1"/>
</dbReference>
<dbReference type="PROSITE" id="PS50222">
    <property type="entry name" value="EF_HAND_2"/>
    <property type="match status" value="1"/>
</dbReference>
<dbReference type="GO" id="GO:0015297">
    <property type="term" value="F:antiporter activity"/>
    <property type="evidence" value="ECO:0007669"/>
    <property type="project" value="UniProtKB-KW"/>
</dbReference>
<dbReference type="EMBL" id="GL833145">
    <property type="protein sequence ID" value="EGB04954.1"/>
    <property type="molecule type" value="Genomic_DNA"/>
</dbReference>
<evidence type="ECO:0000256" key="1">
    <source>
        <dbReference type="ARBA" id="ARBA00004141"/>
    </source>
</evidence>
<dbReference type="AlphaFoldDB" id="F0YIU8"/>
<dbReference type="OrthoDB" id="4834at2759"/>
<keyword evidence="14" id="KW-1185">Reference proteome</keyword>
<evidence type="ECO:0000256" key="10">
    <source>
        <dbReference type="ARBA" id="ARBA00023136"/>
    </source>
</evidence>
<dbReference type="InterPro" id="IPR038770">
    <property type="entry name" value="Na+/solute_symporter_sf"/>
</dbReference>
<dbReference type="Gene3D" id="1.10.238.10">
    <property type="entry name" value="EF-hand"/>
    <property type="match status" value="1"/>
</dbReference>
<feature type="transmembrane region" description="Helical" evidence="11">
    <location>
        <begin position="147"/>
        <end position="173"/>
    </location>
</feature>
<evidence type="ECO:0000256" key="4">
    <source>
        <dbReference type="ARBA" id="ARBA00022538"/>
    </source>
</evidence>
<feature type="transmembrane region" description="Helical" evidence="11">
    <location>
        <begin position="238"/>
        <end position="256"/>
    </location>
</feature>
<keyword evidence="3" id="KW-0050">Antiport</keyword>
<dbReference type="GeneID" id="20221034"/>
<keyword evidence="6" id="KW-0106">Calcium</keyword>
<evidence type="ECO:0000256" key="3">
    <source>
        <dbReference type="ARBA" id="ARBA00022449"/>
    </source>
</evidence>
<evidence type="ECO:0000256" key="6">
    <source>
        <dbReference type="ARBA" id="ARBA00022837"/>
    </source>
</evidence>
<dbReference type="InterPro" id="IPR006153">
    <property type="entry name" value="Cation/H_exchanger_TM"/>
</dbReference>
<dbReference type="Pfam" id="PF00999">
    <property type="entry name" value="Na_H_Exchanger"/>
    <property type="match status" value="1"/>
</dbReference>
<dbReference type="InterPro" id="IPR002048">
    <property type="entry name" value="EF_hand_dom"/>
</dbReference>
<keyword evidence="9" id="KW-0406">Ion transport</keyword>
<organism evidence="14">
    <name type="scientific">Aureococcus anophagefferens</name>
    <name type="common">Harmful bloom alga</name>
    <dbReference type="NCBI Taxonomy" id="44056"/>
    <lineage>
        <taxon>Eukaryota</taxon>
        <taxon>Sar</taxon>
        <taxon>Stramenopiles</taxon>
        <taxon>Ochrophyta</taxon>
        <taxon>Pelagophyceae</taxon>
        <taxon>Pelagomonadales</taxon>
        <taxon>Pelagomonadaceae</taxon>
        <taxon>Aureococcus</taxon>
    </lineage>
</organism>
<feature type="transmembrane region" description="Helical" evidence="11">
    <location>
        <begin position="12"/>
        <end position="43"/>
    </location>
</feature>
<feature type="transmembrane region" description="Helical" evidence="11">
    <location>
        <begin position="113"/>
        <end position="135"/>
    </location>
</feature>
<dbReference type="GO" id="GO:0005509">
    <property type="term" value="F:calcium ion binding"/>
    <property type="evidence" value="ECO:0007669"/>
    <property type="project" value="InterPro"/>
</dbReference>
<dbReference type="PANTHER" id="PTHR46157">
    <property type="entry name" value="K(+) EFFLUX ANTIPORTER 3, CHLOROPLASTIC"/>
    <property type="match status" value="1"/>
</dbReference>
<feature type="domain" description="EF-hand" evidence="12">
    <location>
        <begin position="578"/>
        <end position="613"/>
    </location>
</feature>
<feature type="transmembrane region" description="Helical" evidence="11">
    <location>
        <begin position="268"/>
        <end position="285"/>
    </location>
</feature>
<keyword evidence="7" id="KW-0630">Potassium</keyword>
<evidence type="ECO:0000256" key="9">
    <source>
        <dbReference type="ARBA" id="ARBA00023065"/>
    </source>
</evidence>
<evidence type="ECO:0000313" key="13">
    <source>
        <dbReference type="EMBL" id="EGB04954.1"/>
    </source>
</evidence>
<keyword evidence="4" id="KW-0633">Potassium transport</keyword>
<dbReference type="InterPro" id="IPR018247">
    <property type="entry name" value="EF_Hand_1_Ca_BS"/>
</dbReference>
<feature type="transmembrane region" description="Helical" evidence="11">
    <location>
        <begin position="331"/>
        <end position="347"/>
    </location>
</feature>
<keyword evidence="10 11" id="KW-0472">Membrane</keyword>
<feature type="transmembrane region" description="Helical" evidence="11">
    <location>
        <begin position="297"/>
        <end position="319"/>
    </location>
</feature>
<dbReference type="KEGG" id="aaf:AURANDRAFT_31716"/>
<dbReference type="Proteomes" id="UP000002729">
    <property type="component" value="Unassembled WGS sequence"/>
</dbReference>
<name>F0YIU8_AURAN</name>
<protein>
    <recommendedName>
        <fullName evidence="12">EF-hand domain-containing protein</fullName>
    </recommendedName>
</protein>
<evidence type="ECO:0000256" key="11">
    <source>
        <dbReference type="SAM" id="Phobius"/>
    </source>
</evidence>
<dbReference type="SUPFAM" id="SSF51735">
    <property type="entry name" value="NAD(P)-binding Rossmann-fold domains"/>
    <property type="match status" value="1"/>
</dbReference>
<dbReference type="InParanoid" id="F0YIU8"/>
<dbReference type="InterPro" id="IPR003148">
    <property type="entry name" value="RCK_N"/>
</dbReference>
<dbReference type="GO" id="GO:1902600">
    <property type="term" value="P:proton transmembrane transport"/>
    <property type="evidence" value="ECO:0007669"/>
    <property type="project" value="InterPro"/>
</dbReference>
<gene>
    <name evidence="13" type="ORF">AURANDRAFT_31716</name>
</gene>
<dbReference type="Gene3D" id="3.40.50.720">
    <property type="entry name" value="NAD(P)-binding Rossmann-like Domain"/>
    <property type="match status" value="1"/>
</dbReference>
<reference evidence="13 14" key="1">
    <citation type="journal article" date="2011" name="Proc. Natl. Acad. Sci. U.S.A.">
        <title>Niche of harmful alga Aureococcus anophagefferens revealed through ecogenomics.</title>
        <authorList>
            <person name="Gobler C.J."/>
            <person name="Berry D.L."/>
            <person name="Dyhrman S.T."/>
            <person name="Wilhelm S.W."/>
            <person name="Salamov A."/>
            <person name="Lobanov A.V."/>
            <person name="Zhang Y."/>
            <person name="Collier J.L."/>
            <person name="Wurch L.L."/>
            <person name="Kustka A.B."/>
            <person name="Dill B.D."/>
            <person name="Shah M."/>
            <person name="VerBerkmoes N.C."/>
            <person name="Kuo A."/>
            <person name="Terry A."/>
            <person name="Pangilinan J."/>
            <person name="Lindquist E.A."/>
            <person name="Lucas S."/>
            <person name="Paulsen I.T."/>
            <person name="Hattenrath-Lehmann T.K."/>
            <person name="Talmage S.C."/>
            <person name="Walker E.A."/>
            <person name="Koch F."/>
            <person name="Burson A.M."/>
            <person name="Marcoval M.A."/>
            <person name="Tang Y.Z."/>
            <person name="Lecleir G.R."/>
            <person name="Coyne K.J."/>
            <person name="Berg G.M."/>
            <person name="Bertrand E.M."/>
            <person name="Saito M.A."/>
            <person name="Gladyshev V.N."/>
            <person name="Grigoriev I.V."/>
        </authorList>
    </citation>
    <scope>NUCLEOTIDE SEQUENCE [LARGE SCALE GENOMIC DNA]</scope>
    <source>
        <strain evidence="14">CCMP 1984</strain>
    </source>
</reference>
<sequence>MNSLGQDFFTLLAASVFVVPISTYLNVTPVLGFLAVGCAIGPYGLELFSNTEADLRLGDFGILFLLFNEGLNLSPDRLKALGAFFRLGAAQLLLSTLLPQLDDTILQAVRATPVAAFCVAAAGSLSSSAFVLPVLKGKGWEDEPEGVAALSILLLQDLAVAPLLVLLPLVAGAGASPGVEGLELLAFKATIGFGGVLALGNQVLKVAFDLVAEARSTETFVAATLLVAVGMGRLAEAAGLSATTGAFAAGVLLAGNRYRAQIAADIKPFEGILLGVFFMTAGAGLDPQLVLSEAPTLALGIFAFLLVKAAVVFAAGPALGLDVYQSARASVLLAGGGEFAFIIFTLAEDLGVLEPETAKLLAASVILSMSLTPILGELADWVGGLAESAVRDLLRPEPTDGANADAVLVCGYGLLGKAVMAHLETAQTPCVAIDLDPGRVASGVLEGRNVVFGDGANLDVLTAAGVTKPRAVVVAYAGASRRLEATTRLRRYFPDAPIFARARGAGDGPDAAGLATAGATAVVAEVAEASLRLASLVGVDGAAYDAAAAAARASTTALLPRQSAAFRDLADSVGATEAEVAACYETFAALDGDGDGTVTLDELERVLLRAATGPVDEARVAEWVDDADVDGGGGVEFPEYARATFAARGGGESNAG</sequence>
<evidence type="ECO:0000256" key="8">
    <source>
        <dbReference type="ARBA" id="ARBA00022989"/>
    </source>
</evidence>
<dbReference type="Pfam" id="PF02254">
    <property type="entry name" value="TrkA_N"/>
    <property type="match status" value="1"/>
</dbReference>
<evidence type="ECO:0000259" key="12">
    <source>
        <dbReference type="PROSITE" id="PS50222"/>
    </source>
</evidence>
<evidence type="ECO:0000256" key="5">
    <source>
        <dbReference type="ARBA" id="ARBA00022692"/>
    </source>
</evidence>
<dbReference type="GO" id="GO:0006813">
    <property type="term" value="P:potassium ion transport"/>
    <property type="evidence" value="ECO:0007669"/>
    <property type="project" value="UniProtKB-KW"/>
</dbReference>
<evidence type="ECO:0000256" key="7">
    <source>
        <dbReference type="ARBA" id="ARBA00022958"/>
    </source>
</evidence>
<keyword evidence="8 11" id="KW-1133">Transmembrane helix</keyword>
<dbReference type="eggNOG" id="KOG1650">
    <property type="taxonomic scope" value="Eukaryota"/>
</dbReference>
<dbReference type="InterPro" id="IPR011992">
    <property type="entry name" value="EF-hand-dom_pair"/>
</dbReference>
<comment type="subcellular location">
    <subcellularLocation>
        <location evidence="1">Membrane</location>
        <topology evidence="1">Multi-pass membrane protein</topology>
    </subcellularLocation>
</comment>
<dbReference type="InterPro" id="IPR036291">
    <property type="entry name" value="NAD(P)-bd_dom_sf"/>
</dbReference>
<dbReference type="PROSITE" id="PS00018">
    <property type="entry name" value="EF_HAND_1"/>
    <property type="match status" value="1"/>
</dbReference>
<keyword evidence="2" id="KW-0813">Transport</keyword>
<evidence type="ECO:0000313" key="14">
    <source>
        <dbReference type="Proteomes" id="UP000002729"/>
    </source>
</evidence>
<dbReference type="OMA" id="IAETEYH"/>
<feature type="transmembrane region" description="Helical" evidence="11">
    <location>
        <begin position="185"/>
        <end position="204"/>
    </location>
</feature>
<keyword evidence="5 11" id="KW-0812">Transmembrane</keyword>
<proteinExistence type="predicted"/>
<dbReference type="GO" id="GO:0016020">
    <property type="term" value="C:membrane"/>
    <property type="evidence" value="ECO:0007669"/>
    <property type="project" value="UniProtKB-SubCell"/>
</dbReference>
<accession>F0YIU8</accession>
<dbReference type="RefSeq" id="XP_009040308.1">
    <property type="nucleotide sequence ID" value="XM_009042060.1"/>
</dbReference>
<evidence type="ECO:0000256" key="2">
    <source>
        <dbReference type="ARBA" id="ARBA00022448"/>
    </source>
</evidence>
<dbReference type="Pfam" id="PF13499">
    <property type="entry name" value="EF-hand_7"/>
    <property type="match status" value="1"/>
</dbReference>
<dbReference type="PANTHER" id="PTHR46157:SF4">
    <property type="entry name" value="K(+) EFFLUX ANTIPORTER 3, CHLOROPLASTIC"/>
    <property type="match status" value="1"/>
</dbReference>
<dbReference type="SUPFAM" id="SSF47473">
    <property type="entry name" value="EF-hand"/>
    <property type="match status" value="1"/>
</dbReference>